<name>X1NYV2_9ZZZZ</name>
<dbReference type="Gene3D" id="1.10.4100.10">
    <property type="entry name" value="2-methylcitrate dehydratase PrpD"/>
    <property type="match status" value="1"/>
</dbReference>
<dbReference type="SUPFAM" id="SSF103378">
    <property type="entry name" value="2-methylcitrate dehydratase PrpD"/>
    <property type="match status" value="1"/>
</dbReference>
<dbReference type="PANTHER" id="PTHR16943:SF8">
    <property type="entry name" value="2-METHYLCITRATE DEHYDRATASE"/>
    <property type="match status" value="1"/>
</dbReference>
<dbReference type="InterPro" id="IPR042183">
    <property type="entry name" value="MmgE/PrpD_sf_1"/>
</dbReference>
<gene>
    <name evidence="3" type="ORF">S06H3_54157</name>
</gene>
<evidence type="ECO:0000259" key="2">
    <source>
        <dbReference type="Pfam" id="PF03972"/>
    </source>
</evidence>
<dbReference type="InterPro" id="IPR036148">
    <property type="entry name" value="MmgE/PrpD_sf"/>
</dbReference>
<protein>
    <recommendedName>
        <fullName evidence="2">MmgE/PrpD N-terminal domain-containing protein</fullName>
    </recommendedName>
</protein>
<dbReference type="Pfam" id="PF03972">
    <property type="entry name" value="MmgE_PrpD_N"/>
    <property type="match status" value="1"/>
</dbReference>
<sequence>DVSKDAIARAKLCVMDWVGVTAAGYVDGRSDMDSMINALSPFFGQPQATLITKNRKIDVVNAALINGTASHFLDYDDVHMGMIGHPSVPVIPAALAVGEYRGTNGKKLIEAIVAGFEAECRIGEAVNPEHYAAGWHATATLGCFGACAAVGKMIGLSVDKVVSSLGIAGTQASGLQQSFGTMCKPFHAGKAASNGILAALLAENGFTAPQQILEGGGGFGKVCSQKFDETKLDNLGRPFEI</sequence>
<comment type="caution">
    <text evidence="3">The sequence shown here is derived from an EMBL/GenBank/DDBJ whole genome shotgun (WGS) entry which is preliminary data.</text>
</comment>
<feature type="non-terminal residue" evidence="3">
    <location>
        <position position="1"/>
    </location>
</feature>
<feature type="non-terminal residue" evidence="3">
    <location>
        <position position="241"/>
    </location>
</feature>
<organism evidence="3">
    <name type="scientific">marine sediment metagenome</name>
    <dbReference type="NCBI Taxonomy" id="412755"/>
    <lineage>
        <taxon>unclassified sequences</taxon>
        <taxon>metagenomes</taxon>
        <taxon>ecological metagenomes</taxon>
    </lineage>
</organism>
<accession>X1NYV2</accession>
<reference evidence="3" key="1">
    <citation type="journal article" date="2014" name="Front. Microbiol.">
        <title>High frequency of phylogenetically diverse reductive dehalogenase-homologous genes in deep subseafloor sedimentary metagenomes.</title>
        <authorList>
            <person name="Kawai M."/>
            <person name="Futagami T."/>
            <person name="Toyoda A."/>
            <person name="Takaki Y."/>
            <person name="Nishi S."/>
            <person name="Hori S."/>
            <person name="Arai W."/>
            <person name="Tsubouchi T."/>
            <person name="Morono Y."/>
            <person name="Uchiyama I."/>
            <person name="Ito T."/>
            <person name="Fujiyama A."/>
            <person name="Inagaki F."/>
            <person name="Takami H."/>
        </authorList>
    </citation>
    <scope>NUCLEOTIDE SEQUENCE</scope>
    <source>
        <strain evidence="3">Expedition CK06-06</strain>
    </source>
</reference>
<evidence type="ECO:0000313" key="3">
    <source>
        <dbReference type="EMBL" id="GAI48793.1"/>
    </source>
</evidence>
<dbReference type="InterPro" id="IPR045336">
    <property type="entry name" value="MmgE_PrpD_N"/>
</dbReference>
<feature type="domain" description="MmgE/PrpD N-terminal" evidence="2">
    <location>
        <begin position="1"/>
        <end position="228"/>
    </location>
</feature>
<dbReference type="EMBL" id="BARV01034609">
    <property type="protein sequence ID" value="GAI48793.1"/>
    <property type="molecule type" value="Genomic_DNA"/>
</dbReference>
<dbReference type="PANTHER" id="PTHR16943">
    <property type="entry name" value="2-METHYLCITRATE DEHYDRATASE-RELATED"/>
    <property type="match status" value="1"/>
</dbReference>
<proteinExistence type="inferred from homology"/>
<comment type="similarity">
    <text evidence="1">Belongs to the PrpD family.</text>
</comment>
<dbReference type="GO" id="GO:0016829">
    <property type="term" value="F:lyase activity"/>
    <property type="evidence" value="ECO:0007669"/>
    <property type="project" value="InterPro"/>
</dbReference>
<dbReference type="AlphaFoldDB" id="X1NYV2"/>
<dbReference type="InterPro" id="IPR005656">
    <property type="entry name" value="MmgE_PrpD"/>
</dbReference>
<evidence type="ECO:0000256" key="1">
    <source>
        <dbReference type="ARBA" id="ARBA00006174"/>
    </source>
</evidence>